<sequence>MPSGSQYRGNAYLIKRLRPRLSVNCLVRTLRALDCLWAWASEAEFPLETRPVSGEGLTQDEIVSQLYPWLRRSFQTAGKVRKLVVSTTTVAFRLCAQRTGEHVAMFRDGVEAVFWDSVDECAHHCRALLADVLRREAVRCAGMARIRAIGAGNESVCGRFVAAALAVQPAHGRTAPVQCLDEEPASS</sequence>
<proteinExistence type="predicted"/>
<reference evidence="1 2" key="1">
    <citation type="submission" date="2019-09" db="EMBL/GenBank/DDBJ databases">
        <title>Draft genome sequences of 48 bacterial type strains from the CCUG.</title>
        <authorList>
            <person name="Tunovic T."/>
            <person name="Pineiro-Iglesias B."/>
            <person name="Unosson C."/>
            <person name="Inganas E."/>
            <person name="Ohlen M."/>
            <person name="Cardew S."/>
            <person name="Jensie-Markopoulos S."/>
            <person name="Salva-Serra F."/>
            <person name="Jaen-Luchoro D."/>
            <person name="Karlsson R."/>
            <person name="Svensson-Stadler L."/>
            <person name="Chun J."/>
            <person name="Moore E."/>
        </authorList>
    </citation>
    <scope>NUCLEOTIDE SEQUENCE [LARGE SCALE GENOMIC DNA]</scope>
    <source>
        <strain evidence="1 2">CCUG 65686</strain>
    </source>
</reference>
<dbReference type="RefSeq" id="WP_059885333.1">
    <property type="nucleotide sequence ID" value="NZ_CABVPM010000033.1"/>
</dbReference>
<keyword evidence="1" id="KW-0808">Transferase</keyword>
<comment type="caution">
    <text evidence="1">The sequence shown here is derived from an EMBL/GenBank/DDBJ whole genome shotgun (WGS) entry which is preliminary data.</text>
</comment>
<dbReference type="Proteomes" id="UP000473470">
    <property type="component" value="Unassembled WGS sequence"/>
</dbReference>
<gene>
    <name evidence="1" type="ORF">F7R25_23265</name>
</gene>
<name>A0A6L3MUT5_9BURK</name>
<evidence type="ECO:0000313" key="1">
    <source>
        <dbReference type="EMBL" id="KAB0635354.1"/>
    </source>
</evidence>
<dbReference type="GO" id="GO:0016740">
    <property type="term" value="F:transferase activity"/>
    <property type="evidence" value="ECO:0007669"/>
    <property type="project" value="UniProtKB-KW"/>
</dbReference>
<dbReference type="AlphaFoldDB" id="A0A6L3MUT5"/>
<dbReference type="EMBL" id="VZOK01000039">
    <property type="protein sequence ID" value="KAB0635354.1"/>
    <property type="molecule type" value="Genomic_DNA"/>
</dbReference>
<evidence type="ECO:0000313" key="2">
    <source>
        <dbReference type="Proteomes" id="UP000473470"/>
    </source>
</evidence>
<accession>A0A6L3MUT5</accession>
<protein>
    <submittedName>
        <fullName evidence="1">Glycosyltransferase family 1 protein</fullName>
    </submittedName>
</protein>
<organism evidence="1 2">
    <name type="scientific">Burkholderia stagnalis</name>
    <dbReference type="NCBI Taxonomy" id="1503054"/>
    <lineage>
        <taxon>Bacteria</taxon>
        <taxon>Pseudomonadati</taxon>
        <taxon>Pseudomonadota</taxon>
        <taxon>Betaproteobacteria</taxon>
        <taxon>Burkholderiales</taxon>
        <taxon>Burkholderiaceae</taxon>
        <taxon>Burkholderia</taxon>
        <taxon>Burkholderia cepacia complex</taxon>
    </lineage>
</organism>